<evidence type="ECO:0000256" key="6">
    <source>
        <dbReference type="ARBA" id="ARBA00022692"/>
    </source>
</evidence>
<dbReference type="PROSITE" id="PS00994">
    <property type="entry name" value="FHIPEP"/>
    <property type="match status" value="1"/>
</dbReference>
<keyword evidence="3" id="KW-0813">Transport</keyword>
<comment type="subcellular location">
    <subcellularLocation>
        <location evidence="1">Cell inner membrane</location>
        <topology evidence="1">Multi-pass membrane protein</topology>
    </subcellularLocation>
</comment>
<dbReference type="PRINTS" id="PR00949">
    <property type="entry name" value="TYPE3IMAPROT"/>
</dbReference>
<evidence type="ECO:0000256" key="5">
    <source>
        <dbReference type="ARBA" id="ARBA00022519"/>
    </source>
</evidence>
<feature type="transmembrane region" description="Helical" evidence="9">
    <location>
        <begin position="47"/>
        <end position="66"/>
    </location>
</feature>
<dbReference type="GO" id="GO:0009306">
    <property type="term" value="P:protein secretion"/>
    <property type="evidence" value="ECO:0007669"/>
    <property type="project" value="InterPro"/>
</dbReference>
<sequence length="701" mass="76285">MSQSVAFARLQRVVQLATSRNDLILAFFLVAVIFMMILPLPTWLVDALIGINMTISAILLMVAMYLPSPLAFSSFPSVLLVTTLFRLGISIATTRLILLQGDAGHIIDTFGNFVVGGNLVVGLVVFLILTIVQFVVITKGAERVAEVAARFSLDAMPGKQMAIDGDMRAGTIDMEEAKRRRGVVEKESQLYGAMDGAMKFVKGDAIAGLIIVAVNLLGGIVIGTMQRGMTAADAAKTYSVLTIGDGLIAQIPALFIAICAGMIVTRVQTGDGPSNVGKDIGAQVLAQPRALLIAAGVALAMGLIPGMPLTVFLVLAVIIGGIGFVIIRGTRRVVNEKTGEVTEVPAMQPAGEKPKPKADGSEEFAPTVPLMMDVASALQSSFDAEVLNEELLKIRRALYFDLGVPFPGIQLRFNDALPAESYNIMLSEVPVSQGRLRPGYLLARETRANLDAMQVKYESDRKFLPHIETLWVDGALRETLGRAGISVMDTSQVLTYHLAFVLKKYSADFIGIQETRFLLSAMEGRFPDLVKESTRVLPIQKIAEILQRLVSEDISVRNLRAILESLIEWGQKEKDSVLLTEYVRSTLKRHISNKYSSGNNLLPAYLLAPSVEDTVRGAIRQTSAGSYLALDPAVSKALVENIKKTVGDIGASQQKPVLLTSMDIRRYLRKMIEQDLYELPVLSYQELTQEINIQPLARVDL</sequence>
<keyword evidence="5" id="KW-0997">Cell inner membrane</keyword>
<dbReference type="InterPro" id="IPR042194">
    <property type="entry name" value="FHIPEP_1"/>
</dbReference>
<keyword evidence="4" id="KW-1003">Cell membrane</keyword>
<dbReference type="PANTHER" id="PTHR30161">
    <property type="entry name" value="FLAGELLAR EXPORT PROTEIN, MEMBRANE FLHA SUBUNIT-RELATED"/>
    <property type="match status" value="1"/>
</dbReference>
<dbReference type="InterPro" id="IPR042193">
    <property type="entry name" value="FHIPEP_3"/>
</dbReference>
<dbReference type="GO" id="GO:0005886">
    <property type="term" value="C:plasma membrane"/>
    <property type="evidence" value="ECO:0007669"/>
    <property type="project" value="UniProtKB-SubCell"/>
</dbReference>
<dbReference type="PANTHER" id="PTHR30161:SF2">
    <property type="entry name" value="INVASION PROTEIN INVA"/>
    <property type="match status" value="1"/>
</dbReference>
<evidence type="ECO:0000256" key="9">
    <source>
        <dbReference type="SAM" id="Phobius"/>
    </source>
</evidence>
<evidence type="ECO:0000313" key="10">
    <source>
        <dbReference type="EMBL" id="QKV54374.1"/>
    </source>
</evidence>
<dbReference type="Gene3D" id="3.40.50.12790">
    <property type="entry name" value="FHIPEP family, domain 4"/>
    <property type="match status" value="1"/>
</dbReference>
<feature type="transmembrane region" description="Helical" evidence="9">
    <location>
        <begin position="205"/>
        <end position="226"/>
    </location>
</feature>
<keyword evidence="7 9" id="KW-1133">Transmembrane helix</keyword>
<feature type="transmembrane region" description="Helical" evidence="9">
    <location>
        <begin position="286"/>
        <end position="304"/>
    </location>
</feature>
<evidence type="ECO:0000256" key="8">
    <source>
        <dbReference type="ARBA" id="ARBA00023136"/>
    </source>
</evidence>
<evidence type="ECO:0000256" key="3">
    <source>
        <dbReference type="ARBA" id="ARBA00022448"/>
    </source>
</evidence>
<dbReference type="Pfam" id="PF00771">
    <property type="entry name" value="FHIPEP"/>
    <property type="match status" value="1"/>
</dbReference>
<dbReference type="InterPro" id="IPR006302">
    <property type="entry name" value="T3SS_HrcV"/>
</dbReference>
<keyword evidence="8 9" id="KW-0472">Membrane</keyword>
<accession>A0A6N1X4K9</accession>
<evidence type="ECO:0000256" key="4">
    <source>
        <dbReference type="ARBA" id="ARBA00022475"/>
    </source>
</evidence>
<dbReference type="InterPro" id="IPR025505">
    <property type="entry name" value="FHIPEP_CS"/>
</dbReference>
<keyword evidence="6 9" id="KW-0812">Transmembrane</keyword>
<evidence type="ECO:0000256" key="7">
    <source>
        <dbReference type="ARBA" id="ARBA00022989"/>
    </source>
</evidence>
<dbReference type="Gene3D" id="3.40.30.60">
    <property type="entry name" value="FHIPEP family, domain 1"/>
    <property type="match status" value="1"/>
</dbReference>
<dbReference type="InterPro" id="IPR042196">
    <property type="entry name" value="FHIPEP_4"/>
</dbReference>
<evidence type="ECO:0000313" key="11">
    <source>
        <dbReference type="Proteomes" id="UP000509579"/>
    </source>
</evidence>
<organism evidence="10 11">
    <name type="scientific">Comamonas antarctica</name>
    <dbReference type="NCBI Taxonomy" id="2743470"/>
    <lineage>
        <taxon>Bacteria</taxon>
        <taxon>Pseudomonadati</taxon>
        <taxon>Pseudomonadota</taxon>
        <taxon>Betaproteobacteria</taxon>
        <taxon>Burkholderiales</taxon>
        <taxon>Comamonadaceae</taxon>
        <taxon>Comamonas</taxon>
    </lineage>
</organism>
<feature type="transmembrane region" description="Helical" evidence="9">
    <location>
        <begin position="110"/>
        <end position="136"/>
    </location>
</feature>
<feature type="transmembrane region" description="Helical" evidence="9">
    <location>
        <begin position="78"/>
        <end position="98"/>
    </location>
</feature>
<feature type="transmembrane region" description="Helical" evidence="9">
    <location>
        <begin position="21"/>
        <end position="41"/>
    </location>
</feature>
<feature type="transmembrane region" description="Helical" evidence="9">
    <location>
        <begin position="246"/>
        <end position="265"/>
    </location>
</feature>
<dbReference type="EMBL" id="CP054840">
    <property type="protein sequence ID" value="QKV54374.1"/>
    <property type="molecule type" value="Genomic_DNA"/>
</dbReference>
<evidence type="ECO:0000256" key="1">
    <source>
        <dbReference type="ARBA" id="ARBA00004429"/>
    </source>
</evidence>
<comment type="similarity">
    <text evidence="2">Belongs to the FHIPEP (flagella/HR/invasion proteins export pore) family.</text>
</comment>
<dbReference type="KEGG" id="aant:HUK68_16470"/>
<dbReference type="AlphaFoldDB" id="A0A6N1X4K9"/>
<protein>
    <submittedName>
        <fullName evidence="10">Type III secretion system export apparatus subunit SctV</fullName>
    </submittedName>
</protein>
<dbReference type="Gene3D" id="1.10.8.540">
    <property type="entry name" value="FHIPEP family, domain 3"/>
    <property type="match status" value="1"/>
</dbReference>
<dbReference type="InterPro" id="IPR001712">
    <property type="entry name" value="T3SS_FHIPEP"/>
</dbReference>
<dbReference type="Proteomes" id="UP000509579">
    <property type="component" value="Chromosome"/>
</dbReference>
<dbReference type="PIRSF" id="PIRSF005419">
    <property type="entry name" value="FlhA"/>
    <property type="match status" value="1"/>
</dbReference>
<reference evidence="10 11" key="1">
    <citation type="submission" date="2020-06" db="EMBL/GenBank/DDBJ databases">
        <title>Acidovorax antarctica sp. nov., isolated from Corinth ice sheet soil, Antarctic Fields Peninsula.</title>
        <authorList>
            <person name="Xu Q."/>
            <person name="Peng F."/>
        </authorList>
    </citation>
    <scope>NUCLEOTIDE SEQUENCE [LARGE SCALE GENOMIC DNA]</scope>
    <source>
        <strain evidence="10 11">16-35-5</strain>
    </source>
</reference>
<dbReference type="NCBIfam" id="TIGR01399">
    <property type="entry name" value="hrcV"/>
    <property type="match status" value="1"/>
</dbReference>
<gene>
    <name evidence="10" type="primary">sctV</name>
    <name evidence="10" type="ORF">HUK68_16470</name>
</gene>
<proteinExistence type="inferred from homology"/>
<keyword evidence="11" id="KW-1185">Reference proteome</keyword>
<dbReference type="RefSeq" id="WP_175505174.1">
    <property type="nucleotide sequence ID" value="NZ_CP054840.1"/>
</dbReference>
<evidence type="ECO:0000256" key="2">
    <source>
        <dbReference type="ARBA" id="ARBA00008835"/>
    </source>
</evidence>
<name>A0A6N1X4K9_9BURK</name>
<feature type="transmembrane region" description="Helical" evidence="9">
    <location>
        <begin position="310"/>
        <end position="327"/>
    </location>
</feature>